<dbReference type="EMBL" id="OMOI01000001">
    <property type="protein sequence ID" value="SPF75286.1"/>
    <property type="molecule type" value="Genomic_DNA"/>
</dbReference>
<proteinExistence type="predicted"/>
<evidence type="ECO:0000313" key="6">
    <source>
        <dbReference type="Proteomes" id="UP000244911"/>
    </source>
</evidence>
<feature type="domain" description="OmpA-like" evidence="4">
    <location>
        <begin position="450"/>
        <end position="578"/>
    </location>
</feature>
<dbReference type="Pfam" id="PF00691">
    <property type="entry name" value="OmpA"/>
    <property type="match status" value="1"/>
</dbReference>
<feature type="transmembrane region" description="Helical" evidence="3">
    <location>
        <begin position="20"/>
        <end position="44"/>
    </location>
</feature>
<organism evidence="5 6">
    <name type="scientific">Aliiroseovarius pelagivivens</name>
    <dbReference type="NCBI Taxonomy" id="1639690"/>
    <lineage>
        <taxon>Bacteria</taxon>
        <taxon>Pseudomonadati</taxon>
        <taxon>Pseudomonadota</taxon>
        <taxon>Alphaproteobacteria</taxon>
        <taxon>Rhodobacterales</taxon>
        <taxon>Paracoccaceae</taxon>
        <taxon>Aliiroseovarius</taxon>
    </lineage>
</organism>
<dbReference type="NCBIfam" id="NF006542">
    <property type="entry name" value="PRK09039.1-1"/>
    <property type="match status" value="2"/>
</dbReference>
<dbReference type="Proteomes" id="UP000244911">
    <property type="component" value="Unassembled WGS sequence"/>
</dbReference>
<feature type="coiled-coil region" evidence="2">
    <location>
        <begin position="153"/>
        <end position="208"/>
    </location>
</feature>
<dbReference type="AlphaFoldDB" id="A0A2R8AGX1"/>
<dbReference type="PANTHER" id="PTHR30329">
    <property type="entry name" value="STATOR ELEMENT OF FLAGELLAR MOTOR COMPLEX"/>
    <property type="match status" value="1"/>
</dbReference>
<feature type="coiled-coil region" evidence="2">
    <location>
        <begin position="329"/>
        <end position="429"/>
    </location>
</feature>
<dbReference type="PROSITE" id="PS51123">
    <property type="entry name" value="OMPA_2"/>
    <property type="match status" value="1"/>
</dbReference>
<dbReference type="Gene3D" id="3.30.1330.60">
    <property type="entry name" value="OmpA-like domain"/>
    <property type="match status" value="1"/>
</dbReference>
<dbReference type="CDD" id="cd07185">
    <property type="entry name" value="OmpA_C-like"/>
    <property type="match status" value="1"/>
</dbReference>
<dbReference type="SUPFAM" id="SSF103088">
    <property type="entry name" value="OmpA-like"/>
    <property type="match status" value="1"/>
</dbReference>
<evidence type="ECO:0000256" key="3">
    <source>
        <dbReference type="SAM" id="Phobius"/>
    </source>
</evidence>
<dbReference type="InterPro" id="IPR006665">
    <property type="entry name" value="OmpA-like"/>
</dbReference>
<dbReference type="PANTHER" id="PTHR30329:SF21">
    <property type="entry name" value="LIPOPROTEIN YIAD-RELATED"/>
    <property type="match status" value="1"/>
</dbReference>
<keyword evidence="2" id="KW-0175">Coiled coil</keyword>
<keyword evidence="1 3" id="KW-0472">Membrane</keyword>
<protein>
    <submittedName>
        <fullName evidence="5">Putative lipoprotein YiaD</fullName>
    </submittedName>
</protein>
<keyword evidence="6" id="KW-1185">Reference proteome</keyword>
<gene>
    <name evidence="5" type="primary">yiaD_1</name>
    <name evidence="5" type="ORF">ALP8811_00273</name>
</gene>
<dbReference type="InterPro" id="IPR050330">
    <property type="entry name" value="Bact_OuterMem_StrucFunc"/>
</dbReference>
<accession>A0A2R8AGX1</accession>
<dbReference type="RefSeq" id="WP_108855401.1">
    <property type="nucleotide sequence ID" value="NZ_OMOI01000001.1"/>
</dbReference>
<sequence>MALTRRSVNRMSGSIWPGFVDAMTALLLVLMFVLTIFMIVQFILRETISGQANELDALSAQVSELADALGLERNRTEALQGEVGTLNATLSEARSISDAQAAMIAQLTTQTESQAAELTAQAAKITSFEAQVATLLSERDRALAEGEALTATVEELEVARTQLLSEQEALQLALAKARDEVDEGAEAARLAAAKREALEALVADLEVKVADGQTALDEEEAGRLVEAAAAEALRERLLNADTELTAMTLALEEERKRAEETLTLLAAAKAAGVDLDQRLASALLQLEEQAADGADTAELRDRLDAELAARLDAEQIASETLTQSEQRARLLAAANLALAEEEAQSAESQRKIALLNEQVAALRTQLGGLQAILDDGSARDQAAQVQIQKLGSELNAALARVASEERRRAELEEAERKRLEAEAKELSAYRSEFFGKLRDVLGNREGVQIVGDRFVFSSEVLFASARAELQPEGQAQVARVATLLSEVAGEIPNEVDWVIRVDGHTDNVPLSGRGAFRNNWELSQARALSVVEYMIDALGFPPERLAATGFGEYRPVNPDDTPEARAENRRIELKLTER</sequence>
<evidence type="ECO:0000256" key="2">
    <source>
        <dbReference type="SAM" id="Coils"/>
    </source>
</evidence>
<dbReference type="OrthoDB" id="9815217at2"/>
<keyword evidence="3" id="KW-0812">Transmembrane</keyword>
<keyword evidence="5" id="KW-0449">Lipoprotein</keyword>
<evidence type="ECO:0000256" key="1">
    <source>
        <dbReference type="PROSITE-ProRule" id="PRU00473"/>
    </source>
</evidence>
<dbReference type="GO" id="GO:0016020">
    <property type="term" value="C:membrane"/>
    <property type="evidence" value="ECO:0007669"/>
    <property type="project" value="UniProtKB-UniRule"/>
</dbReference>
<reference evidence="6" key="1">
    <citation type="submission" date="2018-03" db="EMBL/GenBank/DDBJ databases">
        <authorList>
            <person name="Rodrigo-Torres L."/>
            <person name="Arahal R. D."/>
            <person name="Lucena T."/>
        </authorList>
    </citation>
    <scope>NUCLEOTIDE SEQUENCE [LARGE SCALE GENOMIC DNA]</scope>
    <source>
        <strain evidence="6">CECT 8811</strain>
    </source>
</reference>
<dbReference type="InterPro" id="IPR036737">
    <property type="entry name" value="OmpA-like_sf"/>
</dbReference>
<keyword evidence="3" id="KW-1133">Transmembrane helix</keyword>
<name>A0A2R8AGX1_9RHOB</name>
<evidence type="ECO:0000259" key="4">
    <source>
        <dbReference type="PROSITE" id="PS51123"/>
    </source>
</evidence>
<evidence type="ECO:0000313" key="5">
    <source>
        <dbReference type="EMBL" id="SPF75286.1"/>
    </source>
</evidence>